<dbReference type="AlphaFoldDB" id="A0AAP7A3H3"/>
<proteinExistence type="predicted"/>
<gene>
    <name evidence="1" type="ORF">HMI46_21620</name>
</gene>
<dbReference type="Proteomes" id="UP000552038">
    <property type="component" value="Unassembled WGS sequence"/>
</dbReference>
<sequence length="66" mass="7252">MALRVQYVLPENAAMYTPLQNFASLSAAGAANKVWCIPFYLCNSIVVSIVHDVNQLLPLRATVESK</sequence>
<organism evidence="1 2">
    <name type="scientific">Paenibacillus alvei</name>
    <name type="common">Bacillus alvei</name>
    <dbReference type="NCBI Taxonomy" id="44250"/>
    <lineage>
        <taxon>Bacteria</taxon>
        <taxon>Bacillati</taxon>
        <taxon>Bacillota</taxon>
        <taxon>Bacilli</taxon>
        <taxon>Bacillales</taxon>
        <taxon>Paenibacillaceae</taxon>
        <taxon>Paenibacillus</taxon>
    </lineage>
</organism>
<evidence type="ECO:0000313" key="2">
    <source>
        <dbReference type="Proteomes" id="UP000552038"/>
    </source>
</evidence>
<protein>
    <submittedName>
        <fullName evidence="1">Uncharacterized protein</fullName>
    </submittedName>
</protein>
<comment type="caution">
    <text evidence="1">The sequence shown here is derived from an EMBL/GenBank/DDBJ whole genome shotgun (WGS) entry which is preliminary data.</text>
</comment>
<reference evidence="1 2" key="1">
    <citation type="submission" date="2020-05" db="EMBL/GenBank/DDBJ databases">
        <title>Whole genome sequencing and identification of novel metabolites from Paenibacillus alvei strain JR949.</title>
        <authorList>
            <person name="Rajendhran J."/>
            <person name="Sree Pranav P."/>
            <person name="Mahalakshmi B."/>
            <person name="Karthikeyan R."/>
        </authorList>
    </citation>
    <scope>NUCLEOTIDE SEQUENCE [LARGE SCALE GENOMIC DNA]</scope>
    <source>
        <strain evidence="1 2">JR949</strain>
    </source>
</reference>
<dbReference type="EMBL" id="JABFOR010000037">
    <property type="protein sequence ID" value="NOJ73137.1"/>
    <property type="molecule type" value="Genomic_DNA"/>
</dbReference>
<evidence type="ECO:0000313" key="1">
    <source>
        <dbReference type="EMBL" id="NOJ73137.1"/>
    </source>
</evidence>
<name>A0AAP7A3H3_PAEAL</name>
<accession>A0AAP7A3H3</accession>
<dbReference type="RefSeq" id="WP_163979643.1">
    <property type="nucleotide sequence ID" value="NZ_JABFOR010000037.1"/>
</dbReference>